<name>A0AAW8FGW1_9ACTN</name>
<evidence type="ECO:0008006" key="4">
    <source>
        <dbReference type="Google" id="ProtNLM"/>
    </source>
</evidence>
<feature type="signal peptide" evidence="1">
    <location>
        <begin position="1"/>
        <end position="28"/>
    </location>
</feature>
<organism evidence="2 3">
    <name type="scientific">Streptomyces canus</name>
    <dbReference type="NCBI Taxonomy" id="58343"/>
    <lineage>
        <taxon>Bacteria</taxon>
        <taxon>Bacillati</taxon>
        <taxon>Actinomycetota</taxon>
        <taxon>Actinomycetes</taxon>
        <taxon>Kitasatosporales</taxon>
        <taxon>Streptomycetaceae</taxon>
        <taxon>Streptomyces</taxon>
        <taxon>Streptomyces aurantiacus group</taxon>
    </lineage>
</organism>
<accession>A0AAW8FGW1</accession>
<protein>
    <recommendedName>
        <fullName evidence="4">ATP-binding protein</fullName>
    </recommendedName>
</protein>
<dbReference type="RefSeq" id="WP_306977096.1">
    <property type="nucleotide sequence ID" value="NZ_JAUSZV010000005.1"/>
</dbReference>
<reference evidence="2" key="1">
    <citation type="submission" date="2023-07" db="EMBL/GenBank/DDBJ databases">
        <title>Comparative genomics of wheat-associated soil bacteria to identify genetic determinants of phenazine resistance.</title>
        <authorList>
            <person name="Mouncey N."/>
        </authorList>
    </citation>
    <scope>NUCLEOTIDE SEQUENCE</scope>
    <source>
        <strain evidence="2">V4I22</strain>
    </source>
</reference>
<proteinExistence type="predicted"/>
<gene>
    <name evidence="2" type="ORF">QFZ22_004048</name>
</gene>
<evidence type="ECO:0000313" key="2">
    <source>
        <dbReference type="EMBL" id="MDQ0908063.1"/>
    </source>
</evidence>
<evidence type="ECO:0000313" key="3">
    <source>
        <dbReference type="Proteomes" id="UP001234216"/>
    </source>
</evidence>
<feature type="chain" id="PRO_5043577871" description="ATP-binding protein" evidence="1">
    <location>
        <begin position="29"/>
        <end position="118"/>
    </location>
</feature>
<dbReference type="AlphaFoldDB" id="A0AAW8FGW1"/>
<comment type="caution">
    <text evidence="2">The sequence shown here is derived from an EMBL/GenBank/DDBJ whole genome shotgun (WGS) entry which is preliminary data.</text>
</comment>
<dbReference type="EMBL" id="JAUSZV010000005">
    <property type="protein sequence ID" value="MDQ0908063.1"/>
    <property type="molecule type" value="Genomic_DNA"/>
</dbReference>
<dbReference type="Proteomes" id="UP001234216">
    <property type="component" value="Unassembled WGS sequence"/>
</dbReference>
<sequence length="118" mass="10962">MKQSAAKTLGVAALGAAFAATGAGAANAAPAVPDATQALGSVSEGLPTENVTKALPGGGESLAQAQPTLGAGLATVQPAVEKVLADGRATPVAGLLGGLPAGQLLLGGDSSLNGLPLG</sequence>
<evidence type="ECO:0000256" key="1">
    <source>
        <dbReference type="SAM" id="SignalP"/>
    </source>
</evidence>
<keyword evidence="1" id="KW-0732">Signal</keyword>